<dbReference type="PANTHER" id="PTHR43212:SF3">
    <property type="entry name" value="QUERCETIN 2,3-DIOXYGENASE"/>
    <property type="match status" value="1"/>
</dbReference>
<protein>
    <submittedName>
        <fullName evidence="5">Pirin-like protein</fullName>
    </submittedName>
</protein>
<evidence type="ECO:0000259" key="4">
    <source>
        <dbReference type="Pfam" id="PF17954"/>
    </source>
</evidence>
<dbReference type="InterPro" id="IPR003829">
    <property type="entry name" value="Pirin_N_dom"/>
</dbReference>
<evidence type="ECO:0000259" key="3">
    <source>
        <dbReference type="Pfam" id="PF02678"/>
    </source>
</evidence>
<accession>A0A0U5JFW6</accession>
<gene>
    <name evidence="5" type="ORF">PNK_1007</name>
</gene>
<dbReference type="SUPFAM" id="SSF51182">
    <property type="entry name" value="RmlC-like cupins"/>
    <property type="match status" value="1"/>
</dbReference>
<dbReference type="InterPro" id="IPR014710">
    <property type="entry name" value="RmlC-like_jellyroll"/>
</dbReference>
<organism evidence="5 6">
    <name type="scientific">Candidatus Protochlamydia naegleriophila</name>
    <dbReference type="NCBI Taxonomy" id="389348"/>
    <lineage>
        <taxon>Bacteria</taxon>
        <taxon>Pseudomonadati</taxon>
        <taxon>Chlamydiota</taxon>
        <taxon>Chlamydiia</taxon>
        <taxon>Parachlamydiales</taxon>
        <taxon>Parachlamydiaceae</taxon>
        <taxon>Candidatus Protochlamydia</taxon>
    </lineage>
</organism>
<evidence type="ECO:0000256" key="2">
    <source>
        <dbReference type="RuleBase" id="RU003457"/>
    </source>
</evidence>
<proteinExistence type="inferred from homology"/>
<dbReference type="FunCoup" id="A0A0U5JFW6">
    <property type="interactions" value="52"/>
</dbReference>
<dbReference type="InParanoid" id="A0A0U5JFW6"/>
<feature type="domain" description="Pirin N-terminal" evidence="3">
    <location>
        <begin position="10"/>
        <end position="120"/>
    </location>
</feature>
<dbReference type="PIRSF" id="PIRSF006232">
    <property type="entry name" value="Pirin"/>
    <property type="match status" value="1"/>
</dbReference>
<evidence type="ECO:0000256" key="1">
    <source>
        <dbReference type="ARBA" id="ARBA00008416"/>
    </source>
</evidence>
<dbReference type="CDD" id="cd02910">
    <property type="entry name" value="cupin_Yhhw_N"/>
    <property type="match status" value="1"/>
</dbReference>
<keyword evidence="6" id="KW-1185">Reference proteome</keyword>
<reference evidence="6" key="1">
    <citation type="submission" date="2015-09" db="EMBL/GenBank/DDBJ databases">
        <authorList>
            <person name="Bertelli C."/>
        </authorList>
    </citation>
    <scope>NUCLEOTIDE SEQUENCE [LARGE SCALE GENOMIC DNA]</scope>
    <source>
        <strain evidence="6">KNic</strain>
    </source>
</reference>
<evidence type="ECO:0000313" key="5">
    <source>
        <dbReference type="EMBL" id="CUI16630.1"/>
    </source>
</evidence>
<dbReference type="InterPro" id="IPR012093">
    <property type="entry name" value="Pirin"/>
</dbReference>
<dbReference type="PANTHER" id="PTHR43212">
    <property type="entry name" value="QUERCETIN 2,3-DIOXYGENASE"/>
    <property type="match status" value="1"/>
</dbReference>
<dbReference type="KEGG" id="pnl:PNK_1007"/>
<sequence length="233" mass="26643">MTGEIRRASQRGYFDYGWLKTFHTFSFGEYHDPDKMGFRSLRVINENWLNPAVGFPVKIHQDMEIFSIILEGGVSHQDSLGNGSIMRAGHIQLMSAGRGLEHSEFNASDRDSAHFYQFWITPSQKKLKPSYQSKFLDPATRQNQWCLILSKDGREGSLQINQDVSVYLSNLSPGVELKMELEPNRYGWLQVMEGKIVWDGKELEDGDGAAISRSEMLQLKALKTSRIIFFDLD</sequence>
<feature type="domain" description="Quercetin 2,3-dioxygenase C-terminal cupin" evidence="4">
    <location>
        <begin position="147"/>
        <end position="232"/>
    </location>
</feature>
<dbReference type="PATRIC" id="fig|389348.3.peg.1109"/>
<name>A0A0U5JFW6_9BACT</name>
<dbReference type="AlphaFoldDB" id="A0A0U5JFW6"/>
<evidence type="ECO:0000313" key="6">
    <source>
        <dbReference type="Proteomes" id="UP000069902"/>
    </source>
</evidence>
<dbReference type="InterPro" id="IPR011051">
    <property type="entry name" value="RmlC_Cupin_sf"/>
</dbReference>
<dbReference type="Pfam" id="PF02678">
    <property type="entry name" value="Pirin"/>
    <property type="match status" value="1"/>
</dbReference>
<dbReference type="Gene3D" id="2.60.120.10">
    <property type="entry name" value="Jelly Rolls"/>
    <property type="match status" value="2"/>
</dbReference>
<dbReference type="RefSeq" id="WP_059060671.1">
    <property type="nucleotide sequence ID" value="NZ_LN879502.1"/>
</dbReference>
<dbReference type="InterPro" id="IPR041602">
    <property type="entry name" value="Quercetinase_C"/>
</dbReference>
<dbReference type="EMBL" id="LN879502">
    <property type="protein sequence ID" value="CUI16630.1"/>
    <property type="molecule type" value="Genomic_DNA"/>
</dbReference>
<comment type="similarity">
    <text evidence="1 2">Belongs to the pirin family.</text>
</comment>
<dbReference type="Pfam" id="PF17954">
    <property type="entry name" value="Pirin_C_2"/>
    <property type="match status" value="1"/>
</dbReference>
<dbReference type="Proteomes" id="UP000069902">
    <property type="component" value="Chromosome cPNK"/>
</dbReference>